<keyword evidence="3" id="KW-0145">Chemotaxis</keyword>
<keyword evidence="6 10" id="KW-0472">Membrane</keyword>
<dbReference type="PROSITE" id="PS50885">
    <property type="entry name" value="HAMP"/>
    <property type="match status" value="1"/>
</dbReference>
<dbReference type="InterPro" id="IPR003660">
    <property type="entry name" value="HAMP_dom"/>
</dbReference>
<evidence type="ECO:0000256" key="1">
    <source>
        <dbReference type="ARBA" id="ARBA00004651"/>
    </source>
</evidence>
<dbReference type="PROSITE" id="PS50111">
    <property type="entry name" value="CHEMOTAXIS_TRANSDUC_2"/>
    <property type="match status" value="1"/>
</dbReference>
<evidence type="ECO:0000256" key="4">
    <source>
        <dbReference type="ARBA" id="ARBA00022692"/>
    </source>
</evidence>
<evidence type="ECO:0000256" key="6">
    <source>
        <dbReference type="ARBA" id="ARBA00023136"/>
    </source>
</evidence>
<feature type="domain" description="Methyl-accepting transducer" evidence="11">
    <location>
        <begin position="376"/>
        <end position="640"/>
    </location>
</feature>
<dbReference type="SUPFAM" id="SSF103190">
    <property type="entry name" value="Sensory domain-like"/>
    <property type="match status" value="1"/>
</dbReference>
<dbReference type="AlphaFoldDB" id="A0A964W5H2"/>
<dbReference type="InterPro" id="IPR004089">
    <property type="entry name" value="MCPsignal_dom"/>
</dbReference>
<dbReference type="GO" id="GO:0006935">
    <property type="term" value="P:chemotaxis"/>
    <property type="evidence" value="ECO:0007669"/>
    <property type="project" value="UniProtKB-KW"/>
</dbReference>
<dbReference type="PANTHER" id="PTHR32089">
    <property type="entry name" value="METHYL-ACCEPTING CHEMOTAXIS PROTEIN MCPB"/>
    <property type="match status" value="1"/>
</dbReference>
<dbReference type="Proteomes" id="UP000656077">
    <property type="component" value="Unassembled WGS sequence"/>
</dbReference>
<evidence type="ECO:0000256" key="8">
    <source>
        <dbReference type="ARBA" id="ARBA00029447"/>
    </source>
</evidence>
<dbReference type="CDD" id="cd12914">
    <property type="entry name" value="PDC1_DGC_like"/>
    <property type="match status" value="1"/>
</dbReference>
<evidence type="ECO:0000313" key="14">
    <source>
        <dbReference type="Proteomes" id="UP000656077"/>
    </source>
</evidence>
<dbReference type="CDD" id="cd12912">
    <property type="entry name" value="PDC2_MCP_like"/>
    <property type="match status" value="1"/>
</dbReference>
<dbReference type="EMBL" id="WSRQ01000120">
    <property type="protein sequence ID" value="MVX67327.1"/>
    <property type="molecule type" value="Genomic_DNA"/>
</dbReference>
<evidence type="ECO:0000259" key="12">
    <source>
        <dbReference type="PROSITE" id="PS50885"/>
    </source>
</evidence>
<keyword evidence="5 10" id="KW-1133">Transmembrane helix</keyword>
<evidence type="ECO:0000256" key="10">
    <source>
        <dbReference type="SAM" id="Phobius"/>
    </source>
</evidence>
<dbReference type="PANTHER" id="PTHR32089:SF112">
    <property type="entry name" value="LYSOZYME-LIKE PROTEIN-RELATED"/>
    <property type="match status" value="1"/>
</dbReference>
<dbReference type="SMART" id="SM00304">
    <property type="entry name" value="HAMP"/>
    <property type="match status" value="1"/>
</dbReference>
<dbReference type="GO" id="GO:0007165">
    <property type="term" value="P:signal transduction"/>
    <property type="evidence" value="ECO:0007669"/>
    <property type="project" value="UniProtKB-KW"/>
</dbReference>
<dbReference type="CDD" id="cd06225">
    <property type="entry name" value="HAMP"/>
    <property type="match status" value="1"/>
</dbReference>
<dbReference type="SUPFAM" id="SSF58104">
    <property type="entry name" value="Methyl-accepting chemotaxis protein (MCP) signaling domain"/>
    <property type="match status" value="1"/>
</dbReference>
<dbReference type="Pfam" id="PF02743">
    <property type="entry name" value="dCache_1"/>
    <property type="match status" value="1"/>
</dbReference>
<feature type="transmembrane region" description="Helical" evidence="10">
    <location>
        <begin position="282"/>
        <end position="301"/>
    </location>
</feature>
<evidence type="ECO:0000256" key="7">
    <source>
        <dbReference type="ARBA" id="ARBA00023224"/>
    </source>
</evidence>
<gene>
    <name evidence="13" type="ORF">GKZ28_27245</name>
</gene>
<sequence length="662" mass="71993">MKSIKTKLITYFSILILLSAFSVGIVSVYRAGQSLTKEAEKSLAALSFEAARLTNSRIETQKKTLEMIALRVDIQTMDWEIQQPILQRQVERTDVLDLAVVQLDGTAYYSGGNTSQLGDREYVQKALKGETNVSDLLISKVTNDIVLMYATPIKRDGKVVGALIGRREGDALSKITDDVGYGKEGYGYIINSNGTVVGHPDREKVTSQFTPIEAAKNDKSLTSLSTLFEKILAEKKGVSTYSFDGSSLYAGYAPIENSNWIFVITANKDEVLSAIPTLQKNIAMVMIIVLIVSVIMAYLIGNSITKPIISIIHHSKKLANLDLTEDVSEIFLRRKDEVGVLSKSLQSITINLRDIIKDISSSSEQVSAASEELTAISQQSATAAEEVSKTVEEIANGATSQAQNTQEGSAKAGVLGEIIEKDQEYMRELNNANQKVAIVVNEGLEEIDNLTKITEESNLATKEIYEVILKTNESSNKIGQASNVIASIAEQTNLLALNAAIEAARAGDAGRGFAVVAEEIRKLAEQSSESTKTINEMVNDLQGNSKDAVKTMEKVSSISKDQTNSVISSKDKYKLIAEAMKNSEQAVEQLNISGKEMEKMKSEILVTLQSLSSIAEENSAATQQASASMEEQTASMEEISSSSEGLSNLAQNLQEIIMKFKV</sequence>
<evidence type="ECO:0000256" key="3">
    <source>
        <dbReference type="ARBA" id="ARBA00022500"/>
    </source>
</evidence>
<feature type="domain" description="HAMP" evidence="12">
    <location>
        <begin position="302"/>
        <end position="357"/>
    </location>
</feature>
<name>A0A964W5H2_9CLOT</name>
<dbReference type="RefSeq" id="WP_160361737.1">
    <property type="nucleotide sequence ID" value="NZ_WSRQ01000120.1"/>
</dbReference>
<evidence type="ECO:0000256" key="5">
    <source>
        <dbReference type="ARBA" id="ARBA00022989"/>
    </source>
</evidence>
<evidence type="ECO:0000256" key="2">
    <source>
        <dbReference type="ARBA" id="ARBA00022475"/>
    </source>
</evidence>
<accession>A0A964W5H2</accession>
<dbReference type="Pfam" id="PF00015">
    <property type="entry name" value="MCPsignal"/>
    <property type="match status" value="1"/>
</dbReference>
<proteinExistence type="inferred from homology"/>
<keyword evidence="2" id="KW-1003">Cell membrane</keyword>
<comment type="subcellular location">
    <subcellularLocation>
        <location evidence="1">Cell membrane</location>
        <topology evidence="1">Multi-pass membrane protein</topology>
    </subcellularLocation>
</comment>
<protein>
    <submittedName>
        <fullName evidence="13">HAMP domain-containing protein</fullName>
    </submittedName>
</protein>
<keyword evidence="4 10" id="KW-0812">Transmembrane</keyword>
<organism evidence="13 14">
    <name type="scientific">Clostridium chromiireducens</name>
    <dbReference type="NCBI Taxonomy" id="225345"/>
    <lineage>
        <taxon>Bacteria</taxon>
        <taxon>Bacillati</taxon>
        <taxon>Bacillota</taxon>
        <taxon>Clostridia</taxon>
        <taxon>Eubacteriales</taxon>
        <taxon>Clostridiaceae</taxon>
        <taxon>Clostridium</taxon>
    </lineage>
</organism>
<dbReference type="InterPro" id="IPR029151">
    <property type="entry name" value="Sensor-like_sf"/>
</dbReference>
<comment type="similarity">
    <text evidence="8">Belongs to the methyl-accepting chemotaxis (MCP) protein family.</text>
</comment>
<evidence type="ECO:0000259" key="11">
    <source>
        <dbReference type="PROSITE" id="PS50111"/>
    </source>
</evidence>
<dbReference type="GO" id="GO:0005886">
    <property type="term" value="C:plasma membrane"/>
    <property type="evidence" value="ECO:0007669"/>
    <property type="project" value="UniProtKB-SubCell"/>
</dbReference>
<reference evidence="13" key="1">
    <citation type="submission" date="2019-12" db="EMBL/GenBank/DDBJ databases">
        <title>Microbes associate with the intestines of laboratory mice.</title>
        <authorList>
            <person name="Navarre W."/>
            <person name="Wong E."/>
        </authorList>
    </citation>
    <scope>NUCLEOTIDE SEQUENCE</scope>
    <source>
        <strain evidence="13">NM79_F5</strain>
    </source>
</reference>
<dbReference type="SMART" id="SM00283">
    <property type="entry name" value="MA"/>
    <property type="match status" value="1"/>
</dbReference>
<evidence type="ECO:0000256" key="9">
    <source>
        <dbReference type="PROSITE-ProRule" id="PRU00284"/>
    </source>
</evidence>
<dbReference type="InterPro" id="IPR033479">
    <property type="entry name" value="dCache_1"/>
</dbReference>
<dbReference type="Gene3D" id="1.10.287.950">
    <property type="entry name" value="Methyl-accepting chemotaxis protein"/>
    <property type="match status" value="1"/>
</dbReference>
<dbReference type="Gene3D" id="3.30.450.20">
    <property type="entry name" value="PAS domain"/>
    <property type="match status" value="1"/>
</dbReference>
<evidence type="ECO:0000313" key="13">
    <source>
        <dbReference type="EMBL" id="MVX67327.1"/>
    </source>
</evidence>
<comment type="caution">
    <text evidence="13">The sequence shown here is derived from an EMBL/GenBank/DDBJ whole genome shotgun (WGS) entry which is preliminary data.</text>
</comment>
<keyword evidence="7 9" id="KW-0807">Transducer</keyword>